<dbReference type="GO" id="GO:0006744">
    <property type="term" value="P:ubiquinone biosynthetic process"/>
    <property type="evidence" value="ECO:0007669"/>
    <property type="project" value="TreeGrafter"/>
</dbReference>
<dbReference type="SUPFAM" id="SSF48576">
    <property type="entry name" value="Terpenoid synthases"/>
    <property type="match status" value="1"/>
</dbReference>
<keyword evidence="4" id="KW-0479">Metal-binding</keyword>
<reference evidence="8" key="1">
    <citation type="submission" date="2020-01" db="EMBL/GenBank/DDBJ databases">
        <title>Draft genome sequence of the Termite Coptotermes fromosanus.</title>
        <authorList>
            <person name="Itakura S."/>
            <person name="Yosikawa Y."/>
            <person name="Umezawa K."/>
        </authorList>
    </citation>
    <scope>NUCLEOTIDE SEQUENCE [LARGE SCALE GENOMIC DNA]</scope>
</reference>
<evidence type="ECO:0000256" key="1">
    <source>
        <dbReference type="ARBA" id="ARBA00001946"/>
    </source>
</evidence>
<accession>A0A6L2PGY3</accession>
<dbReference type="GO" id="GO:0008299">
    <property type="term" value="P:isoprenoid biosynthetic process"/>
    <property type="evidence" value="ECO:0007669"/>
    <property type="project" value="UniProtKB-KW"/>
</dbReference>
<dbReference type="GO" id="GO:1990234">
    <property type="term" value="C:transferase complex"/>
    <property type="evidence" value="ECO:0007669"/>
    <property type="project" value="TreeGrafter"/>
</dbReference>
<comment type="caution">
    <text evidence="7">The sequence shown here is derived from an EMBL/GenBank/DDBJ whole genome shotgun (WGS) entry which is preliminary data.</text>
</comment>
<evidence type="ECO:0000313" key="8">
    <source>
        <dbReference type="Proteomes" id="UP000502823"/>
    </source>
</evidence>
<keyword evidence="6" id="KW-0414">Isoprene biosynthesis</keyword>
<dbReference type="PANTHER" id="PTHR12001">
    <property type="entry name" value="GERANYLGERANYL PYROPHOSPHATE SYNTHASE"/>
    <property type="match status" value="1"/>
</dbReference>
<name>A0A6L2PGY3_COPFO</name>
<dbReference type="Proteomes" id="UP000502823">
    <property type="component" value="Unassembled WGS sequence"/>
</dbReference>
<evidence type="ECO:0000256" key="4">
    <source>
        <dbReference type="ARBA" id="ARBA00022723"/>
    </source>
</evidence>
<dbReference type="GO" id="GO:0005739">
    <property type="term" value="C:mitochondrion"/>
    <property type="evidence" value="ECO:0007669"/>
    <property type="project" value="TreeGrafter"/>
</dbReference>
<sequence length="128" mass="14324">MKAKCGFELRRNTTEPELQTIATYYFDGQGKALRPMVGMLMARAINYHIGLSASQRQVAMISEMIHSASLIHDDVVDQADCRRGKPSVNVLWNHKKTEKVAGGISSSKIKARLTKEHVRRVLLISNTT</sequence>
<proteinExistence type="inferred from homology"/>
<dbReference type="InterPro" id="IPR000092">
    <property type="entry name" value="Polyprenyl_synt"/>
</dbReference>
<dbReference type="OrthoDB" id="9927103at2759"/>
<dbReference type="PROSITE" id="PS00723">
    <property type="entry name" value="POLYPRENYL_SYNTHASE_1"/>
    <property type="match status" value="1"/>
</dbReference>
<dbReference type="PANTHER" id="PTHR12001:SF69">
    <property type="entry name" value="ALL TRANS-POLYPRENYL-DIPHOSPHATE SYNTHASE PDSS1"/>
    <property type="match status" value="1"/>
</dbReference>
<comment type="similarity">
    <text evidence="2">Belongs to the FPP/GGPP synthase family.</text>
</comment>
<dbReference type="Gene3D" id="1.10.600.10">
    <property type="entry name" value="Farnesyl Diphosphate Synthase"/>
    <property type="match status" value="1"/>
</dbReference>
<evidence type="ECO:0000256" key="2">
    <source>
        <dbReference type="ARBA" id="ARBA00006706"/>
    </source>
</evidence>
<comment type="cofactor">
    <cofactor evidence="1">
        <name>Mg(2+)</name>
        <dbReference type="ChEBI" id="CHEBI:18420"/>
    </cofactor>
</comment>
<evidence type="ECO:0000256" key="6">
    <source>
        <dbReference type="ARBA" id="ARBA00023229"/>
    </source>
</evidence>
<keyword evidence="3" id="KW-0808">Transferase</keyword>
<evidence type="ECO:0008006" key="9">
    <source>
        <dbReference type="Google" id="ProtNLM"/>
    </source>
</evidence>
<protein>
    <recommendedName>
        <fullName evidence="9">Polyprenyl synthetase</fullName>
    </recommendedName>
</protein>
<dbReference type="InParanoid" id="A0A6L2PGY3"/>
<dbReference type="GO" id="GO:0004659">
    <property type="term" value="F:prenyltransferase activity"/>
    <property type="evidence" value="ECO:0007669"/>
    <property type="project" value="InterPro"/>
</dbReference>
<evidence type="ECO:0000256" key="3">
    <source>
        <dbReference type="ARBA" id="ARBA00022679"/>
    </source>
</evidence>
<dbReference type="InterPro" id="IPR008949">
    <property type="entry name" value="Isoprenoid_synthase_dom_sf"/>
</dbReference>
<organism evidence="7 8">
    <name type="scientific">Coptotermes formosanus</name>
    <name type="common">Formosan subterranean termite</name>
    <dbReference type="NCBI Taxonomy" id="36987"/>
    <lineage>
        <taxon>Eukaryota</taxon>
        <taxon>Metazoa</taxon>
        <taxon>Ecdysozoa</taxon>
        <taxon>Arthropoda</taxon>
        <taxon>Hexapoda</taxon>
        <taxon>Insecta</taxon>
        <taxon>Pterygota</taxon>
        <taxon>Neoptera</taxon>
        <taxon>Polyneoptera</taxon>
        <taxon>Dictyoptera</taxon>
        <taxon>Blattodea</taxon>
        <taxon>Blattoidea</taxon>
        <taxon>Termitoidae</taxon>
        <taxon>Rhinotermitidae</taxon>
        <taxon>Coptotermes</taxon>
    </lineage>
</organism>
<evidence type="ECO:0000313" key="7">
    <source>
        <dbReference type="EMBL" id="GFG31646.1"/>
    </source>
</evidence>
<evidence type="ECO:0000256" key="5">
    <source>
        <dbReference type="ARBA" id="ARBA00022842"/>
    </source>
</evidence>
<dbReference type="EMBL" id="BLKM01004528">
    <property type="protein sequence ID" value="GFG31646.1"/>
    <property type="molecule type" value="Genomic_DNA"/>
</dbReference>
<dbReference type="AlphaFoldDB" id="A0A6L2PGY3"/>
<gene>
    <name evidence="7" type="ORF">Cfor_12543</name>
</gene>
<keyword evidence="5" id="KW-0460">Magnesium</keyword>
<keyword evidence="8" id="KW-1185">Reference proteome</keyword>
<dbReference type="GO" id="GO:0042811">
    <property type="term" value="P:pheromone biosynthetic process"/>
    <property type="evidence" value="ECO:0007669"/>
    <property type="project" value="UniProtKB-ARBA"/>
</dbReference>
<dbReference type="Pfam" id="PF00348">
    <property type="entry name" value="polyprenyl_synt"/>
    <property type="match status" value="1"/>
</dbReference>
<dbReference type="GO" id="GO:0046872">
    <property type="term" value="F:metal ion binding"/>
    <property type="evidence" value="ECO:0007669"/>
    <property type="project" value="UniProtKB-KW"/>
</dbReference>
<dbReference type="InterPro" id="IPR033749">
    <property type="entry name" value="Polyprenyl_synt_CS"/>
</dbReference>